<dbReference type="PANTHER" id="PTHR31680">
    <property type="entry name" value="LONGIFOLIA PROTEIN"/>
    <property type="match status" value="1"/>
</dbReference>
<dbReference type="Proteomes" id="UP000734854">
    <property type="component" value="Unassembled WGS sequence"/>
</dbReference>
<feature type="compositionally biased region" description="Basic and acidic residues" evidence="1">
    <location>
        <begin position="177"/>
        <end position="196"/>
    </location>
</feature>
<gene>
    <name evidence="3" type="ORF">ZIOFF_034620</name>
</gene>
<dbReference type="PANTHER" id="PTHR31680:SF4">
    <property type="entry name" value="LONGIFOLIA PROTEIN"/>
    <property type="match status" value="1"/>
</dbReference>
<dbReference type="AlphaFoldDB" id="A0A8J5H3Y2"/>
<dbReference type="InterPro" id="IPR033334">
    <property type="entry name" value="LNG1/2"/>
</dbReference>
<feature type="region of interest" description="Disordered" evidence="1">
    <location>
        <begin position="266"/>
        <end position="327"/>
    </location>
</feature>
<dbReference type="Pfam" id="PF14309">
    <property type="entry name" value="DUF4378"/>
    <property type="match status" value="1"/>
</dbReference>
<evidence type="ECO:0000313" key="4">
    <source>
        <dbReference type="Proteomes" id="UP000734854"/>
    </source>
</evidence>
<dbReference type="GO" id="GO:0051513">
    <property type="term" value="P:regulation of monopolar cell growth"/>
    <property type="evidence" value="ECO:0007669"/>
    <property type="project" value="InterPro"/>
</dbReference>
<keyword evidence="4" id="KW-1185">Reference proteome</keyword>
<name>A0A8J5H3Y2_ZINOF</name>
<sequence length="531" mass="59588">MKLVHRQAVGGNNRLHSIVTKLMGLEAMPKLSTEKKVKDNNINKKIYTVEKKNIGFISTRSTASKGTAPRLKKTHSIVKPISHLKVPIEPAPWSHPDKIRARQKIKLESREVQMNDMETKLKHVEFEKSIKDLRSLKHILDKIGLSNNQNTPFVPLEGLSDLQGIKMHRKKAPISTKMDKDPTTKGRTKCTTEENEMHTSQFKDISDGCQCHQDALLDINQAQAKQNEKPSDISSEARSQKHHVDKICFRTDTCISLASQIDLEARSPNCSQSSSGRASKSKKKSHNAKEDMLAMDPKIAISKQPRPTSILDDSHYGDDLPSVRISSDSLEDDKIEASLSVTTRCDPLLKSSSLFHHPKKLTNIKHQIQKLSNLSSGVAKPPASDQVAMDHQYVAEILQASEAVNKSSNQFKSDTEKLNRKLVFDVVNELLLRKLELDASSLHVCPKVLVQWMKGTFPSRRQLLKVLCSDIDHLKAESLNEGDDNLMSSEDLLQLMERETDTCKESQAAILEIEMLILKDLIDGVVNKEDT</sequence>
<proteinExistence type="predicted"/>
<dbReference type="InterPro" id="IPR025486">
    <property type="entry name" value="DUF4378"/>
</dbReference>
<feature type="domain" description="DUF4378" evidence="2">
    <location>
        <begin position="409"/>
        <end position="523"/>
    </location>
</feature>
<dbReference type="EMBL" id="JACMSC010000009">
    <property type="protein sequence ID" value="KAG6509229.1"/>
    <property type="molecule type" value="Genomic_DNA"/>
</dbReference>
<feature type="region of interest" description="Disordered" evidence="1">
    <location>
        <begin position="172"/>
        <end position="196"/>
    </location>
</feature>
<evidence type="ECO:0000313" key="3">
    <source>
        <dbReference type="EMBL" id="KAG6509229.1"/>
    </source>
</evidence>
<organism evidence="3 4">
    <name type="scientific">Zingiber officinale</name>
    <name type="common">Ginger</name>
    <name type="synonym">Amomum zingiber</name>
    <dbReference type="NCBI Taxonomy" id="94328"/>
    <lineage>
        <taxon>Eukaryota</taxon>
        <taxon>Viridiplantae</taxon>
        <taxon>Streptophyta</taxon>
        <taxon>Embryophyta</taxon>
        <taxon>Tracheophyta</taxon>
        <taxon>Spermatophyta</taxon>
        <taxon>Magnoliopsida</taxon>
        <taxon>Liliopsida</taxon>
        <taxon>Zingiberales</taxon>
        <taxon>Zingiberaceae</taxon>
        <taxon>Zingiber</taxon>
    </lineage>
</organism>
<evidence type="ECO:0000256" key="1">
    <source>
        <dbReference type="SAM" id="MobiDB-lite"/>
    </source>
</evidence>
<feature type="region of interest" description="Disordered" evidence="1">
    <location>
        <begin position="223"/>
        <end position="242"/>
    </location>
</feature>
<evidence type="ECO:0000259" key="2">
    <source>
        <dbReference type="Pfam" id="PF14309"/>
    </source>
</evidence>
<accession>A0A8J5H3Y2</accession>
<reference evidence="3 4" key="1">
    <citation type="submission" date="2020-08" db="EMBL/GenBank/DDBJ databases">
        <title>Plant Genome Project.</title>
        <authorList>
            <person name="Zhang R.-G."/>
        </authorList>
    </citation>
    <scope>NUCLEOTIDE SEQUENCE [LARGE SCALE GENOMIC DNA]</scope>
    <source>
        <tissue evidence="3">Rhizome</tissue>
    </source>
</reference>
<comment type="caution">
    <text evidence="3">The sequence shown here is derived from an EMBL/GenBank/DDBJ whole genome shotgun (WGS) entry which is preliminary data.</text>
</comment>
<protein>
    <recommendedName>
        <fullName evidence="2">DUF4378 domain-containing protein</fullName>
    </recommendedName>
</protein>